<feature type="coiled-coil region" evidence="2">
    <location>
        <begin position="297"/>
        <end position="324"/>
    </location>
</feature>
<dbReference type="PROSITE" id="PS00018">
    <property type="entry name" value="EF_HAND_1"/>
    <property type="match status" value="1"/>
</dbReference>
<dbReference type="InterPro" id="IPR018247">
    <property type="entry name" value="EF_Hand_1_Ca_BS"/>
</dbReference>
<dbReference type="Gene3D" id="1.10.238.10">
    <property type="entry name" value="EF-hand"/>
    <property type="match status" value="1"/>
</dbReference>
<reference evidence="4" key="1">
    <citation type="submission" date="2021-02" db="EMBL/GenBank/DDBJ databases">
        <authorList>
            <person name="Nowell W R."/>
        </authorList>
    </citation>
    <scope>NUCLEOTIDE SEQUENCE</scope>
</reference>
<organism evidence="4 6">
    <name type="scientific">Didymodactylos carnosus</name>
    <dbReference type="NCBI Taxonomy" id="1234261"/>
    <lineage>
        <taxon>Eukaryota</taxon>
        <taxon>Metazoa</taxon>
        <taxon>Spiralia</taxon>
        <taxon>Gnathifera</taxon>
        <taxon>Rotifera</taxon>
        <taxon>Eurotatoria</taxon>
        <taxon>Bdelloidea</taxon>
        <taxon>Philodinida</taxon>
        <taxon>Philodinidae</taxon>
        <taxon>Didymodactylos</taxon>
    </lineage>
</organism>
<dbReference type="InterPro" id="IPR011992">
    <property type="entry name" value="EF-hand-dom_pair"/>
</dbReference>
<evidence type="ECO:0000313" key="4">
    <source>
        <dbReference type="EMBL" id="CAF1337219.1"/>
    </source>
</evidence>
<dbReference type="SMART" id="SM00054">
    <property type="entry name" value="EFh"/>
    <property type="match status" value="1"/>
</dbReference>
<protein>
    <recommendedName>
        <fullName evidence="3">EF-hand domain-containing protein</fullName>
    </recommendedName>
</protein>
<dbReference type="EMBL" id="CAJNOQ010014218">
    <property type="protein sequence ID" value="CAF1337219.1"/>
    <property type="molecule type" value="Genomic_DNA"/>
</dbReference>
<dbReference type="GO" id="GO:0005509">
    <property type="term" value="F:calcium ion binding"/>
    <property type="evidence" value="ECO:0007669"/>
    <property type="project" value="InterPro"/>
</dbReference>
<sequence length="564" mass="65484">MYLQQPKQLIYQDPVLSMRIHSNYCSQNDSSEDETIQQTNDLKRYCQSRDLFIRRPSIALILQQKKMQQQDNPCTSFEPKYYQPDYCKECSKHQCVHYNSKDQILTEKESILKTNKDTRKDQISTAVRTSNGVNQANQQKNRSFTVSSVNDLTNSTAHQESCKQQLGLSKIFESYSDSDLTKVAGSTAVRVESASSQILSTTQSINSHNNDNVIKDKIRTLFYHVDVNHDGYVDEDEFVNLIQKLGLSKQSQRFKFDKIIKKDEKRLTFDELYHFLLSRITHKSKLDSNLDNKPKDARRMEKFKQKLERQISDKLENNEEFSTRMQSLLENIDCNEITEYLAQRWINFNNFQRLGGELVEDILPGEYDLYKLACCTIEPKHAQIKNVRWLSCSQPNVSGMCAFPTEFDGRIPVDIATNEHLSYYGCCLASSAQTKVSLSHRHCLQDFVYNENYVQDYVKNDGHGGLEMHGFAHLDCPLDDNSGYFILGKFVDKNNSELHLTAFHIPKKHTLYVPPMTIHSNDYLKGTWRTMLSDETNVDHVSLAHQHRFNGHDTYEHFTFEFVQ</sequence>
<dbReference type="Proteomes" id="UP000663829">
    <property type="component" value="Unassembled WGS sequence"/>
</dbReference>
<gene>
    <name evidence="4" type="ORF">GPM918_LOCUS30250</name>
    <name evidence="5" type="ORF">SRO942_LOCUS30858</name>
</gene>
<name>A0A815GB36_9BILA</name>
<keyword evidence="6" id="KW-1185">Reference proteome</keyword>
<dbReference type="AlphaFoldDB" id="A0A815GB36"/>
<evidence type="ECO:0000313" key="5">
    <source>
        <dbReference type="EMBL" id="CAF4195478.1"/>
    </source>
</evidence>
<dbReference type="SUPFAM" id="SSF47473">
    <property type="entry name" value="EF-hand"/>
    <property type="match status" value="1"/>
</dbReference>
<dbReference type="PROSITE" id="PS50222">
    <property type="entry name" value="EF_HAND_2"/>
    <property type="match status" value="1"/>
</dbReference>
<proteinExistence type="predicted"/>
<dbReference type="InterPro" id="IPR002048">
    <property type="entry name" value="EF_hand_dom"/>
</dbReference>
<comment type="caution">
    <text evidence="4">The sequence shown here is derived from an EMBL/GenBank/DDBJ whole genome shotgun (WGS) entry which is preliminary data.</text>
</comment>
<accession>A0A815GB36</accession>
<keyword evidence="2" id="KW-0175">Coiled coil</keyword>
<evidence type="ECO:0000313" key="6">
    <source>
        <dbReference type="Proteomes" id="UP000663829"/>
    </source>
</evidence>
<dbReference type="Proteomes" id="UP000681722">
    <property type="component" value="Unassembled WGS sequence"/>
</dbReference>
<evidence type="ECO:0000259" key="3">
    <source>
        <dbReference type="PROSITE" id="PS50222"/>
    </source>
</evidence>
<dbReference type="EMBL" id="CAJOBC010056684">
    <property type="protein sequence ID" value="CAF4195478.1"/>
    <property type="molecule type" value="Genomic_DNA"/>
</dbReference>
<evidence type="ECO:0000256" key="1">
    <source>
        <dbReference type="ARBA" id="ARBA00022837"/>
    </source>
</evidence>
<evidence type="ECO:0000256" key="2">
    <source>
        <dbReference type="SAM" id="Coils"/>
    </source>
</evidence>
<feature type="domain" description="EF-hand" evidence="3">
    <location>
        <begin position="213"/>
        <end position="248"/>
    </location>
</feature>
<keyword evidence="1" id="KW-0106">Calcium</keyword>